<dbReference type="Proteomes" id="UP000230750">
    <property type="component" value="Unassembled WGS sequence"/>
</dbReference>
<proteinExistence type="predicted"/>
<dbReference type="Gene3D" id="2.40.70.10">
    <property type="entry name" value="Acid Proteases"/>
    <property type="match status" value="1"/>
</dbReference>
<name>A0A2G8KJN2_STIJA</name>
<dbReference type="InterPro" id="IPR021109">
    <property type="entry name" value="Peptidase_aspartic_dom_sf"/>
</dbReference>
<dbReference type="GO" id="GO:0004190">
    <property type="term" value="F:aspartic-type endopeptidase activity"/>
    <property type="evidence" value="ECO:0007669"/>
    <property type="project" value="InterPro"/>
</dbReference>
<dbReference type="EMBL" id="MRZV01000537">
    <property type="protein sequence ID" value="PIK48177.1"/>
    <property type="molecule type" value="Genomic_DNA"/>
</dbReference>
<dbReference type="SUPFAM" id="SSF50630">
    <property type="entry name" value="Acid proteases"/>
    <property type="match status" value="1"/>
</dbReference>
<comment type="caution">
    <text evidence="1">The sequence shown here is derived from an EMBL/GenBank/DDBJ whole genome shotgun (WGS) entry which is preliminary data.</text>
</comment>
<sequence>MNGSQIKAVIDTGSAVTLLSTARFLTLFAGKSLAELRWLGLKAVNQTRIPFLGYFETDVKVGGEMILVVEDDQDPPLLLGMNIIHRIPGEILVDMLGYKMDESKLSKPVYTLARIPGKHKVKLPARSVQVVNVSCPVHASATEVMIEPVSQLPKHLIPFFLFVFVIDLGRSDILEFLNVHKHFGHDWNQLSKTNVMNEVNKSKKMTNQREIDWQ</sequence>
<reference evidence="1 2" key="1">
    <citation type="journal article" date="2017" name="PLoS Biol.">
        <title>The sea cucumber genome provides insights into morphological evolution and visceral regeneration.</title>
        <authorList>
            <person name="Zhang X."/>
            <person name="Sun L."/>
            <person name="Yuan J."/>
            <person name="Sun Y."/>
            <person name="Gao Y."/>
            <person name="Zhang L."/>
            <person name="Li S."/>
            <person name="Dai H."/>
            <person name="Hamel J.F."/>
            <person name="Liu C."/>
            <person name="Yu Y."/>
            <person name="Liu S."/>
            <person name="Lin W."/>
            <person name="Guo K."/>
            <person name="Jin S."/>
            <person name="Xu P."/>
            <person name="Storey K.B."/>
            <person name="Huan P."/>
            <person name="Zhang T."/>
            <person name="Zhou Y."/>
            <person name="Zhang J."/>
            <person name="Lin C."/>
            <person name="Li X."/>
            <person name="Xing L."/>
            <person name="Huo D."/>
            <person name="Sun M."/>
            <person name="Wang L."/>
            <person name="Mercier A."/>
            <person name="Li F."/>
            <person name="Yang H."/>
            <person name="Xiang J."/>
        </authorList>
    </citation>
    <scope>NUCLEOTIDE SEQUENCE [LARGE SCALE GENOMIC DNA]</scope>
    <source>
        <strain evidence="1">Shaxun</strain>
        <tissue evidence="1">Muscle</tissue>
    </source>
</reference>
<dbReference type="AlphaFoldDB" id="A0A2G8KJN2"/>
<evidence type="ECO:0000313" key="2">
    <source>
        <dbReference type="Proteomes" id="UP000230750"/>
    </source>
</evidence>
<evidence type="ECO:0000313" key="1">
    <source>
        <dbReference type="EMBL" id="PIK48177.1"/>
    </source>
</evidence>
<keyword evidence="2" id="KW-1185">Reference proteome</keyword>
<accession>A0A2G8KJN2</accession>
<dbReference type="GO" id="GO:0006508">
    <property type="term" value="P:proteolysis"/>
    <property type="evidence" value="ECO:0007669"/>
    <property type="project" value="InterPro"/>
</dbReference>
<protein>
    <submittedName>
        <fullName evidence="1">Uncharacterized protein</fullName>
    </submittedName>
</protein>
<organism evidence="1 2">
    <name type="scientific">Stichopus japonicus</name>
    <name type="common">Sea cucumber</name>
    <dbReference type="NCBI Taxonomy" id="307972"/>
    <lineage>
        <taxon>Eukaryota</taxon>
        <taxon>Metazoa</taxon>
        <taxon>Echinodermata</taxon>
        <taxon>Eleutherozoa</taxon>
        <taxon>Echinozoa</taxon>
        <taxon>Holothuroidea</taxon>
        <taxon>Aspidochirotacea</taxon>
        <taxon>Aspidochirotida</taxon>
        <taxon>Stichopodidae</taxon>
        <taxon>Apostichopus</taxon>
    </lineage>
</organism>
<dbReference type="PROSITE" id="PS00141">
    <property type="entry name" value="ASP_PROTEASE"/>
    <property type="match status" value="1"/>
</dbReference>
<dbReference type="InterPro" id="IPR001969">
    <property type="entry name" value="Aspartic_peptidase_AS"/>
</dbReference>
<gene>
    <name evidence="1" type="ORF">BSL78_14969</name>
</gene>